<evidence type="ECO:0000256" key="1">
    <source>
        <dbReference type="ARBA" id="ARBA00013203"/>
    </source>
</evidence>
<comment type="catalytic activity">
    <reaction evidence="10">
        <text>L-tyrosyl-[protein] + ATP = O-phospho-L-tyrosyl-[protein] + ADP + H(+)</text>
        <dbReference type="Rhea" id="RHEA:10596"/>
        <dbReference type="Rhea" id="RHEA-COMP:10136"/>
        <dbReference type="Rhea" id="RHEA-COMP:20101"/>
        <dbReference type="ChEBI" id="CHEBI:15378"/>
        <dbReference type="ChEBI" id="CHEBI:30616"/>
        <dbReference type="ChEBI" id="CHEBI:46858"/>
        <dbReference type="ChEBI" id="CHEBI:61978"/>
        <dbReference type="ChEBI" id="CHEBI:456216"/>
        <dbReference type="EC" id="2.7.12.1"/>
    </reaction>
</comment>
<dbReference type="InterPro" id="IPR008271">
    <property type="entry name" value="Ser/Thr_kinase_AS"/>
</dbReference>
<evidence type="ECO:0000256" key="2">
    <source>
        <dbReference type="ARBA" id="ARBA00022527"/>
    </source>
</evidence>
<dbReference type="Pfam" id="PF00069">
    <property type="entry name" value="Pkinase"/>
    <property type="match status" value="1"/>
</dbReference>
<dbReference type="FunFam" id="3.30.200.20:FF:000463">
    <property type="entry name" value="Serine/threonine-protein kinase AFC2"/>
    <property type="match status" value="1"/>
</dbReference>
<proteinExistence type="inferred from homology"/>
<evidence type="ECO:0000256" key="6">
    <source>
        <dbReference type="ARBA" id="ARBA00022840"/>
    </source>
</evidence>
<reference evidence="13" key="1">
    <citation type="submission" date="2025-08" db="UniProtKB">
        <authorList>
            <consortium name="RefSeq"/>
        </authorList>
    </citation>
    <scope>IDENTIFICATION</scope>
</reference>
<gene>
    <name evidence="13" type="primary">LOC105049555</name>
</gene>
<evidence type="ECO:0000313" key="13">
    <source>
        <dbReference type="RefSeq" id="XP_010927537.1"/>
    </source>
</evidence>
<dbReference type="PANTHER" id="PTHR45646">
    <property type="entry name" value="SERINE/THREONINE-PROTEIN KINASE DOA-RELATED"/>
    <property type="match status" value="1"/>
</dbReference>
<dbReference type="FunFam" id="1.10.510.10:FF:000612">
    <property type="entry name" value="Serine/threonine-protein kinase AFC2"/>
    <property type="match status" value="1"/>
</dbReference>
<dbReference type="GO" id="GO:0005524">
    <property type="term" value="F:ATP binding"/>
    <property type="evidence" value="ECO:0007669"/>
    <property type="project" value="UniProtKB-KW"/>
</dbReference>
<dbReference type="Proteomes" id="UP000504607">
    <property type="component" value="Chromosome 8"/>
</dbReference>
<dbReference type="OrthoDB" id="283111at2759"/>
<comment type="catalytic activity">
    <reaction evidence="8">
        <text>L-seryl-[protein] + ATP = O-phospho-L-seryl-[protein] + ADP + H(+)</text>
        <dbReference type="Rhea" id="RHEA:17989"/>
        <dbReference type="Rhea" id="RHEA-COMP:9863"/>
        <dbReference type="Rhea" id="RHEA-COMP:11604"/>
        <dbReference type="ChEBI" id="CHEBI:15378"/>
        <dbReference type="ChEBI" id="CHEBI:29999"/>
        <dbReference type="ChEBI" id="CHEBI:30616"/>
        <dbReference type="ChEBI" id="CHEBI:83421"/>
        <dbReference type="ChEBI" id="CHEBI:456216"/>
        <dbReference type="EC" id="2.7.12.1"/>
    </reaction>
</comment>
<dbReference type="GO" id="GO:0004712">
    <property type="term" value="F:protein serine/threonine/tyrosine kinase activity"/>
    <property type="evidence" value="ECO:0007669"/>
    <property type="project" value="UniProtKB-EC"/>
</dbReference>
<dbReference type="PANTHER" id="PTHR45646:SF7">
    <property type="entry name" value="SERINE_THREONINE-PROTEIN KINASE AFC2"/>
    <property type="match status" value="1"/>
</dbReference>
<comment type="similarity">
    <text evidence="7">Belongs to the protein kinase superfamily. CMGC Ser/Thr protein kinase family. Lammer subfamily.</text>
</comment>
<organism evidence="12 13">
    <name type="scientific">Elaeis guineensis var. tenera</name>
    <name type="common">Oil palm</name>
    <dbReference type="NCBI Taxonomy" id="51953"/>
    <lineage>
        <taxon>Eukaryota</taxon>
        <taxon>Viridiplantae</taxon>
        <taxon>Streptophyta</taxon>
        <taxon>Embryophyta</taxon>
        <taxon>Tracheophyta</taxon>
        <taxon>Spermatophyta</taxon>
        <taxon>Magnoliopsida</taxon>
        <taxon>Liliopsida</taxon>
        <taxon>Arecaceae</taxon>
        <taxon>Arecoideae</taxon>
        <taxon>Cocoseae</taxon>
        <taxon>Elaeidinae</taxon>
        <taxon>Elaeis</taxon>
    </lineage>
</organism>
<dbReference type="CDD" id="cd14134">
    <property type="entry name" value="PKc_CLK"/>
    <property type="match status" value="1"/>
</dbReference>
<dbReference type="SUPFAM" id="SSF56112">
    <property type="entry name" value="Protein kinase-like (PK-like)"/>
    <property type="match status" value="1"/>
</dbReference>
<keyword evidence="12" id="KW-1185">Reference proteome</keyword>
<dbReference type="Gene3D" id="3.30.200.20">
    <property type="entry name" value="Phosphorylase Kinase, domain 1"/>
    <property type="match status" value="1"/>
</dbReference>
<evidence type="ECO:0000256" key="8">
    <source>
        <dbReference type="ARBA" id="ARBA00049003"/>
    </source>
</evidence>
<dbReference type="InterPro" id="IPR011009">
    <property type="entry name" value="Kinase-like_dom_sf"/>
</dbReference>
<evidence type="ECO:0000256" key="7">
    <source>
        <dbReference type="ARBA" id="ARBA00037966"/>
    </source>
</evidence>
<dbReference type="SMART" id="SM00220">
    <property type="entry name" value="S_TKc"/>
    <property type="match status" value="1"/>
</dbReference>
<evidence type="ECO:0000256" key="4">
    <source>
        <dbReference type="ARBA" id="ARBA00022741"/>
    </source>
</evidence>
<dbReference type="InterPro" id="IPR051175">
    <property type="entry name" value="CLK_kinases"/>
</dbReference>
<dbReference type="RefSeq" id="XP_010927537.1">
    <property type="nucleotide sequence ID" value="XM_010929235.3"/>
</dbReference>
<dbReference type="AlphaFoldDB" id="A0A6I9RS82"/>
<keyword evidence="3" id="KW-0808">Transferase</keyword>
<dbReference type="Gene3D" id="1.10.510.10">
    <property type="entry name" value="Transferase(Phosphotransferase) domain 1"/>
    <property type="match status" value="1"/>
</dbReference>
<comment type="catalytic activity">
    <reaction evidence="9">
        <text>L-threonyl-[protein] + ATP = O-phospho-L-threonyl-[protein] + ADP + H(+)</text>
        <dbReference type="Rhea" id="RHEA:46608"/>
        <dbReference type="Rhea" id="RHEA-COMP:11060"/>
        <dbReference type="Rhea" id="RHEA-COMP:11605"/>
        <dbReference type="ChEBI" id="CHEBI:15378"/>
        <dbReference type="ChEBI" id="CHEBI:30013"/>
        <dbReference type="ChEBI" id="CHEBI:30616"/>
        <dbReference type="ChEBI" id="CHEBI:61977"/>
        <dbReference type="ChEBI" id="CHEBI:456216"/>
        <dbReference type="EC" id="2.7.12.1"/>
    </reaction>
</comment>
<dbReference type="PROSITE" id="PS00108">
    <property type="entry name" value="PROTEIN_KINASE_ST"/>
    <property type="match status" value="1"/>
</dbReference>
<evidence type="ECO:0000256" key="5">
    <source>
        <dbReference type="ARBA" id="ARBA00022777"/>
    </source>
</evidence>
<dbReference type="EC" id="2.7.12.1" evidence="1"/>
<feature type="domain" description="Protein kinase" evidence="11">
    <location>
        <begin position="98"/>
        <end position="415"/>
    </location>
</feature>
<dbReference type="GO" id="GO:0004674">
    <property type="term" value="F:protein serine/threonine kinase activity"/>
    <property type="evidence" value="ECO:0007669"/>
    <property type="project" value="UniProtKB-KW"/>
</dbReference>
<dbReference type="InterPro" id="IPR000719">
    <property type="entry name" value="Prot_kinase_dom"/>
</dbReference>
<evidence type="ECO:0000313" key="12">
    <source>
        <dbReference type="Proteomes" id="UP000504607"/>
    </source>
</evidence>
<evidence type="ECO:0000256" key="3">
    <source>
        <dbReference type="ARBA" id="ARBA00022679"/>
    </source>
</evidence>
<evidence type="ECO:0000259" key="11">
    <source>
        <dbReference type="PROSITE" id="PS50011"/>
    </source>
</evidence>
<dbReference type="GO" id="GO:0005634">
    <property type="term" value="C:nucleus"/>
    <property type="evidence" value="ECO:0007669"/>
    <property type="project" value="TreeGrafter"/>
</dbReference>
<keyword evidence="4" id="KW-0547">Nucleotide-binding</keyword>
<evidence type="ECO:0000256" key="9">
    <source>
        <dbReference type="ARBA" id="ARBA00049308"/>
    </source>
</evidence>
<evidence type="ECO:0000256" key="10">
    <source>
        <dbReference type="ARBA" id="ARBA00051680"/>
    </source>
</evidence>
<dbReference type="InParanoid" id="A0A6I9RS82"/>
<protein>
    <recommendedName>
        <fullName evidence="1">dual-specificity kinase</fullName>
        <ecNumber evidence="1">2.7.12.1</ecNumber>
    </recommendedName>
</protein>
<dbReference type="GeneID" id="105049555"/>
<keyword evidence="6" id="KW-0067">ATP-binding</keyword>
<dbReference type="PROSITE" id="PS50011">
    <property type="entry name" value="PROTEIN_KINASE_DOM"/>
    <property type="match status" value="1"/>
</dbReference>
<keyword evidence="5 13" id="KW-0418">Kinase</keyword>
<keyword evidence="2" id="KW-0723">Serine/threonine-protein kinase</keyword>
<accession>A0A6I9RS82</accession>
<name>A0A6I9RS82_ELAGV</name>
<sequence length="423" mass="48969">MEMECLTEFPHTHMDRRPRKRPRLGWDVVQTPKAQIGMLCGQEVGDVTSLVSSMAPSDHTCSSLYTKGVARNASPPWREDDTDGHYMFALGENLTSRYKIYSKMGEGTFGQVLECWDRERKEMVAIKIVRAIKKYREAAMIEIDVLQQLGKHDKAGNRCVQIRNWFDYRNHICIVFEKLGPSLYDFLRKNGYRPFPIDLVRELARQLLESVAFMHDLRLIHTDLKPENILLVSSEYIKVPDGSYSKRLPKSSAIKLIDFGSTIYDHHDHSYIVSTRHYRAPEVILGLGWSYPCDIWSVGCILVELCSGEALFQTHENLEHLAMMERVLGPLPQHMLKRADRHSEKYIRKSRLNWPEGATSRESIRAVQKLPRLQNLVMQHVDHSAGDLIDLLQGLFKYEPSDRLTAHEALRHPFFAKDFHRRS</sequence>
<dbReference type="KEGG" id="egu:105049555"/>